<dbReference type="PANTHER" id="PTHR30337">
    <property type="entry name" value="COMPONENT OF ATP-DEPENDENT DSDNA EXONUCLEASE"/>
    <property type="match status" value="1"/>
</dbReference>
<protein>
    <submittedName>
        <fullName evidence="6">Exonuclease sbcCD subunit D</fullName>
    </submittedName>
    <submittedName>
        <fullName evidence="5">SbcCD-like exonuclease, nuclease subunit</fullName>
    </submittedName>
</protein>
<evidence type="ECO:0000313" key="6">
    <source>
        <dbReference type="EMBL" id="PHO18787.1"/>
    </source>
</evidence>
<dbReference type="PANTHER" id="PTHR30337:SF0">
    <property type="entry name" value="NUCLEASE SBCCD SUBUNIT D"/>
    <property type="match status" value="1"/>
</dbReference>
<dbReference type="SUPFAM" id="SSF56300">
    <property type="entry name" value="Metallo-dependent phosphatases"/>
    <property type="match status" value="1"/>
</dbReference>
<dbReference type="CDD" id="cd00840">
    <property type="entry name" value="MPP_Mre11_N"/>
    <property type="match status" value="1"/>
</dbReference>
<keyword evidence="3 6" id="KW-0269">Exonuclease</keyword>
<dbReference type="InterPro" id="IPR004843">
    <property type="entry name" value="Calcineurin-like_PHP"/>
</dbReference>
<dbReference type="RefSeq" id="WP_099341845.1">
    <property type="nucleotide sequence ID" value="NZ_CP032098.1"/>
</dbReference>
<reference evidence="6 7" key="1">
    <citation type="submission" date="2017-09" db="EMBL/GenBank/DDBJ databases">
        <title>Arcobacter canalis sp. nov., a new species isolated from a water canal contaminated with urban sewage.</title>
        <authorList>
            <person name="Perez-Cataluna A."/>
            <person name="Salas-Masso N."/>
            <person name="Figueras M.J."/>
        </authorList>
    </citation>
    <scope>NUCLEOTIDE SEQUENCE [LARGE SCALE GENOMIC DNA]</scope>
    <source>
        <strain evidence="6 7">F98-3</strain>
    </source>
</reference>
<dbReference type="Pfam" id="PF00149">
    <property type="entry name" value="Metallophos"/>
    <property type="match status" value="1"/>
</dbReference>
<evidence type="ECO:0000256" key="2">
    <source>
        <dbReference type="ARBA" id="ARBA00022801"/>
    </source>
</evidence>
<dbReference type="Proteomes" id="UP000262712">
    <property type="component" value="Chromosome"/>
</dbReference>
<dbReference type="InterPro" id="IPR029052">
    <property type="entry name" value="Metallo-depent_PP-like"/>
</dbReference>
<evidence type="ECO:0000313" key="8">
    <source>
        <dbReference type="Proteomes" id="UP000262712"/>
    </source>
</evidence>
<name>A0A2G1DJW3_9BACT</name>
<proteinExistence type="predicted"/>
<keyword evidence="1" id="KW-0540">Nuclease</keyword>
<gene>
    <name evidence="5" type="ORF">AMOL_1999</name>
    <name evidence="6" type="ORF">CPU12_04300</name>
</gene>
<feature type="domain" description="Calcineurin-like phosphoesterase" evidence="4">
    <location>
        <begin position="1"/>
        <end position="202"/>
    </location>
</feature>
<dbReference type="EMBL" id="CP032098">
    <property type="protein sequence ID" value="AXX92958.1"/>
    <property type="molecule type" value="Genomic_DNA"/>
</dbReference>
<evidence type="ECO:0000256" key="1">
    <source>
        <dbReference type="ARBA" id="ARBA00022722"/>
    </source>
</evidence>
<dbReference type="InterPro" id="IPR050535">
    <property type="entry name" value="DNA_Repair-Maintenance_Comp"/>
</dbReference>
<evidence type="ECO:0000313" key="7">
    <source>
        <dbReference type="Proteomes" id="UP000221222"/>
    </source>
</evidence>
<evidence type="ECO:0000256" key="3">
    <source>
        <dbReference type="ARBA" id="ARBA00022839"/>
    </source>
</evidence>
<dbReference type="GO" id="GO:0004527">
    <property type="term" value="F:exonuclease activity"/>
    <property type="evidence" value="ECO:0007669"/>
    <property type="project" value="UniProtKB-KW"/>
</dbReference>
<dbReference type="EMBL" id="NXFY01000004">
    <property type="protein sequence ID" value="PHO18787.1"/>
    <property type="molecule type" value="Genomic_DNA"/>
</dbReference>
<dbReference type="KEGG" id="amol:AMOL_1999"/>
<evidence type="ECO:0000313" key="5">
    <source>
        <dbReference type="EMBL" id="AXX92958.1"/>
    </source>
</evidence>
<dbReference type="InterPro" id="IPR041796">
    <property type="entry name" value="Mre11_N"/>
</dbReference>
<reference evidence="5 8" key="2">
    <citation type="submission" date="2018-08" db="EMBL/GenBank/DDBJ databases">
        <title>Complete genome of the Arcobacter molluscorum type strain LMG 25693.</title>
        <authorList>
            <person name="Miller W.G."/>
            <person name="Yee E."/>
            <person name="Bono J.L."/>
        </authorList>
    </citation>
    <scope>NUCLEOTIDE SEQUENCE [LARGE SCALE GENOMIC DNA]</scope>
    <source>
        <strain evidence="5 8">CECT 7696</strain>
    </source>
</reference>
<sequence length="373" mass="43485">MKIIHFSDTHLGFNDLDIINEDGINQREADFYSAFDSIVDNIIKLSPDYIIHTGDLFHRSSPSNRAISFALDRLKKLNELDIPIIIIAGNHSTPRTKSSLPILSIFDGFENIYCAYKNKYEMFEFDNIIFHALPHLNDENCIDNELVNIENSINPNKKNVLMLHCSVGASYLMSEFGEFVFPQEKEFLFNIMDYVALGHWHGFSNVKSYENVYYSGSSERTSFNDKRNNKGFIYLDLSNDDLIIEFKQINVREFLSFEIDANDIFNQLENINKNNTLENCIVQLTIKNLNIMDSINISNKEIKSYLPSCFYLVIKREFISQNEATLEDIQSISLKEYFTEYLKQNSLEHEFNRLKLKTDELFDKYEDSIDDTI</sequence>
<keyword evidence="2" id="KW-0378">Hydrolase</keyword>
<organism evidence="6 7">
    <name type="scientific">Malaciobacter molluscorum LMG 25693</name>
    <dbReference type="NCBI Taxonomy" id="870501"/>
    <lineage>
        <taxon>Bacteria</taxon>
        <taxon>Pseudomonadati</taxon>
        <taxon>Campylobacterota</taxon>
        <taxon>Epsilonproteobacteria</taxon>
        <taxon>Campylobacterales</taxon>
        <taxon>Arcobacteraceae</taxon>
        <taxon>Malaciobacter</taxon>
    </lineage>
</organism>
<keyword evidence="7" id="KW-1185">Reference proteome</keyword>
<evidence type="ECO:0000259" key="4">
    <source>
        <dbReference type="Pfam" id="PF00149"/>
    </source>
</evidence>
<dbReference type="AlphaFoldDB" id="A0A2G1DJW3"/>
<accession>A0A2G1DJW3</accession>
<dbReference type="Gene3D" id="3.60.21.10">
    <property type="match status" value="1"/>
</dbReference>
<dbReference type="Proteomes" id="UP000221222">
    <property type="component" value="Unassembled WGS sequence"/>
</dbReference>